<dbReference type="AlphaFoldDB" id="A0A7C9AIQ5"/>
<protein>
    <submittedName>
        <fullName evidence="2">Uncharacterized protein</fullName>
    </submittedName>
</protein>
<feature type="transmembrane region" description="Helical" evidence="1">
    <location>
        <begin position="56"/>
        <end position="74"/>
    </location>
</feature>
<sequence length="102" mass="11927">MHIQYPRLQCSLSLMMWILFKYQLRLFQFALIIWVFRTLWKMSVQVLRSILTRISLVYNIAKLALTGNSFAIFFDLCEILPTFGSSPIFVGYFLALAHALCL</sequence>
<organism evidence="2">
    <name type="scientific">Opuntia streptacantha</name>
    <name type="common">Prickly pear cactus</name>
    <name type="synonym">Opuntia cardona</name>
    <dbReference type="NCBI Taxonomy" id="393608"/>
    <lineage>
        <taxon>Eukaryota</taxon>
        <taxon>Viridiplantae</taxon>
        <taxon>Streptophyta</taxon>
        <taxon>Embryophyta</taxon>
        <taxon>Tracheophyta</taxon>
        <taxon>Spermatophyta</taxon>
        <taxon>Magnoliopsida</taxon>
        <taxon>eudicotyledons</taxon>
        <taxon>Gunneridae</taxon>
        <taxon>Pentapetalae</taxon>
        <taxon>Caryophyllales</taxon>
        <taxon>Cactineae</taxon>
        <taxon>Cactaceae</taxon>
        <taxon>Opuntioideae</taxon>
        <taxon>Opuntia</taxon>
    </lineage>
</organism>
<keyword evidence="1" id="KW-0472">Membrane</keyword>
<feature type="transmembrane region" description="Helical" evidence="1">
    <location>
        <begin position="14"/>
        <end position="36"/>
    </location>
</feature>
<proteinExistence type="predicted"/>
<reference evidence="2" key="1">
    <citation type="journal article" date="2013" name="J. Plant Res.">
        <title>Effect of fungi and light on seed germination of three Opuntia species from semiarid lands of central Mexico.</title>
        <authorList>
            <person name="Delgado-Sanchez P."/>
            <person name="Jimenez-Bremont J.F."/>
            <person name="Guerrero-Gonzalez Mde L."/>
            <person name="Flores J."/>
        </authorList>
    </citation>
    <scope>NUCLEOTIDE SEQUENCE</scope>
    <source>
        <tissue evidence="2">Cladode</tissue>
    </source>
</reference>
<evidence type="ECO:0000256" key="1">
    <source>
        <dbReference type="SAM" id="Phobius"/>
    </source>
</evidence>
<keyword evidence="1" id="KW-1133">Transmembrane helix</keyword>
<keyword evidence="1" id="KW-0812">Transmembrane</keyword>
<name>A0A7C9AIQ5_OPUST</name>
<evidence type="ECO:0000313" key="2">
    <source>
        <dbReference type="EMBL" id="MBA4667571.1"/>
    </source>
</evidence>
<dbReference type="EMBL" id="GISG01235823">
    <property type="protein sequence ID" value="MBA4667571.1"/>
    <property type="molecule type" value="Transcribed_RNA"/>
</dbReference>
<reference evidence="2" key="2">
    <citation type="submission" date="2020-07" db="EMBL/GenBank/DDBJ databases">
        <authorList>
            <person name="Vera ALvarez R."/>
            <person name="Arias-Moreno D.M."/>
            <person name="Jimenez-Jacinto V."/>
            <person name="Jimenez-Bremont J.F."/>
            <person name="Swaminathan K."/>
            <person name="Moose S.P."/>
            <person name="Guerrero-Gonzalez M.L."/>
            <person name="Marino-Ramirez L."/>
            <person name="Landsman D."/>
            <person name="Rodriguez-Kessler M."/>
            <person name="Delgado-Sanchez P."/>
        </authorList>
    </citation>
    <scope>NUCLEOTIDE SEQUENCE</scope>
    <source>
        <tissue evidence="2">Cladode</tissue>
    </source>
</reference>
<feature type="transmembrane region" description="Helical" evidence="1">
    <location>
        <begin position="80"/>
        <end position="101"/>
    </location>
</feature>
<accession>A0A7C9AIQ5</accession>